<evidence type="ECO:0000256" key="4">
    <source>
        <dbReference type="ARBA" id="ARBA00023027"/>
    </source>
</evidence>
<dbReference type="GO" id="GO:0007165">
    <property type="term" value="P:signal transduction"/>
    <property type="evidence" value="ECO:0007669"/>
    <property type="project" value="InterPro"/>
</dbReference>
<comment type="caution">
    <text evidence="9">The sequence shown here is derived from an EMBL/GenBank/DDBJ whole genome shotgun (WGS) entry which is preliminary data.</text>
</comment>
<protein>
    <recommendedName>
        <fullName evidence="11">TIR domain-containing protein</fullName>
    </recommendedName>
</protein>
<dbReference type="GO" id="GO:0051707">
    <property type="term" value="P:response to other organism"/>
    <property type="evidence" value="ECO:0007669"/>
    <property type="project" value="UniProtKB-ARBA"/>
</dbReference>
<dbReference type="InterPro" id="IPR005828">
    <property type="entry name" value="MFS_sugar_transport-like"/>
</dbReference>
<evidence type="ECO:0008006" key="11">
    <source>
        <dbReference type="Google" id="ProtNLM"/>
    </source>
</evidence>
<evidence type="ECO:0000256" key="1">
    <source>
        <dbReference type="ARBA" id="ARBA00004141"/>
    </source>
</evidence>
<reference evidence="10" key="1">
    <citation type="submission" date="2013-09" db="EMBL/GenBank/DDBJ databases">
        <title>Corchorus olitorius genome sequencing.</title>
        <authorList>
            <person name="Alam M."/>
            <person name="Haque M.S."/>
            <person name="Islam M.S."/>
            <person name="Emdad E.M."/>
            <person name="Islam M.M."/>
            <person name="Ahmed B."/>
            <person name="Halim A."/>
            <person name="Hossen Q.M.M."/>
            <person name="Hossain M.Z."/>
            <person name="Ahmed R."/>
            <person name="Khan M.M."/>
            <person name="Islam R."/>
            <person name="Rashid M.M."/>
            <person name="Khan S.A."/>
            <person name="Rahman M.S."/>
            <person name="Alam M."/>
            <person name="Yahiya A.S."/>
            <person name="Khan M.S."/>
            <person name="Azam M.S."/>
            <person name="Haque T."/>
            <person name="Lashkar M.Z.H."/>
            <person name="Akhand A.I."/>
            <person name="Morshed G."/>
            <person name="Roy S."/>
            <person name="Uddin K.S."/>
            <person name="Rabeya T."/>
            <person name="Hossain A.S."/>
            <person name="Chowdhury A."/>
            <person name="Snigdha A.R."/>
            <person name="Mortoza M.S."/>
            <person name="Matin S.A."/>
            <person name="Hoque S.M.E."/>
            <person name="Islam M.K."/>
            <person name="Roy D.K."/>
            <person name="Haider R."/>
            <person name="Moosa M.M."/>
            <person name="Elias S.M."/>
            <person name="Hasan A.M."/>
            <person name="Jahan S."/>
            <person name="Shafiuddin M."/>
            <person name="Mahmood N."/>
            <person name="Shommy N.S."/>
        </authorList>
    </citation>
    <scope>NUCLEOTIDE SEQUENCE [LARGE SCALE GENOMIC DNA]</scope>
    <source>
        <strain evidence="10">cv. O-4</strain>
    </source>
</reference>
<dbReference type="Gene3D" id="1.20.1250.20">
    <property type="entry name" value="MFS general substrate transporter like domains"/>
    <property type="match status" value="1"/>
</dbReference>
<proteinExistence type="predicted"/>
<keyword evidence="5 6" id="KW-0472">Membrane</keyword>
<keyword evidence="2 6" id="KW-0812">Transmembrane</keyword>
<evidence type="ECO:0000313" key="10">
    <source>
        <dbReference type="Proteomes" id="UP000187203"/>
    </source>
</evidence>
<evidence type="ECO:0000256" key="3">
    <source>
        <dbReference type="ARBA" id="ARBA00022989"/>
    </source>
</evidence>
<dbReference type="GO" id="GO:0022857">
    <property type="term" value="F:transmembrane transporter activity"/>
    <property type="evidence" value="ECO:0007669"/>
    <property type="project" value="InterPro"/>
</dbReference>
<dbReference type="AlphaFoldDB" id="A0A1R3GJ51"/>
<gene>
    <name evidence="9" type="ORF">COLO4_34879</name>
</gene>
<dbReference type="InterPro" id="IPR056789">
    <property type="entry name" value="LRR_R13L1-DRL21"/>
</dbReference>
<dbReference type="GO" id="GO:0043531">
    <property type="term" value="F:ADP binding"/>
    <property type="evidence" value="ECO:0007669"/>
    <property type="project" value="InterPro"/>
</dbReference>
<dbReference type="InterPro" id="IPR000157">
    <property type="entry name" value="TIR_dom"/>
</dbReference>
<feature type="transmembrane region" description="Helical" evidence="6">
    <location>
        <begin position="35"/>
        <end position="57"/>
    </location>
</feature>
<evidence type="ECO:0000259" key="8">
    <source>
        <dbReference type="PROSITE" id="PS50850"/>
    </source>
</evidence>
<feature type="domain" description="TIR" evidence="7">
    <location>
        <begin position="68"/>
        <end position="232"/>
    </location>
</feature>
<dbReference type="Proteomes" id="UP000187203">
    <property type="component" value="Unassembled WGS sequence"/>
</dbReference>
<dbReference type="InterPro" id="IPR002182">
    <property type="entry name" value="NB-ARC"/>
</dbReference>
<dbReference type="SUPFAM" id="SSF52058">
    <property type="entry name" value="L domain-like"/>
    <property type="match status" value="1"/>
</dbReference>
<dbReference type="InterPro" id="IPR020846">
    <property type="entry name" value="MFS_dom"/>
</dbReference>
<dbReference type="SMART" id="SM00255">
    <property type="entry name" value="TIR"/>
    <property type="match status" value="1"/>
</dbReference>
<evidence type="ECO:0000256" key="5">
    <source>
        <dbReference type="ARBA" id="ARBA00023136"/>
    </source>
</evidence>
<dbReference type="InterPro" id="IPR044974">
    <property type="entry name" value="Disease_R_plants"/>
</dbReference>
<accession>A0A1R3GJ51</accession>
<dbReference type="PANTHER" id="PTHR11017">
    <property type="entry name" value="LEUCINE-RICH REPEAT-CONTAINING PROTEIN"/>
    <property type="match status" value="1"/>
</dbReference>
<dbReference type="SUPFAM" id="SSF52540">
    <property type="entry name" value="P-loop containing nucleoside triphosphate hydrolases"/>
    <property type="match status" value="1"/>
</dbReference>
<organism evidence="9 10">
    <name type="scientific">Corchorus olitorius</name>
    <dbReference type="NCBI Taxonomy" id="93759"/>
    <lineage>
        <taxon>Eukaryota</taxon>
        <taxon>Viridiplantae</taxon>
        <taxon>Streptophyta</taxon>
        <taxon>Embryophyta</taxon>
        <taxon>Tracheophyta</taxon>
        <taxon>Spermatophyta</taxon>
        <taxon>Magnoliopsida</taxon>
        <taxon>eudicotyledons</taxon>
        <taxon>Gunneridae</taxon>
        <taxon>Pentapetalae</taxon>
        <taxon>rosids</taxon>
        <taxon>malvids</taxon>
        <taxon>Malvales</taxon>
        <taxon>Malvaceae</taxon>
        <taxon>Grewioideae</taxon>
        <taxon>Apeibeae</taxon>
        <taxon>Corchorus</taxon>
    </lineage>
</organism>
<dbReference type="Gene3D" id="3.40.50.10140">
    <property type="entry name" value="Toll/interleukin-1 receptor homology (TIR) domain"/>
    <property type="match status" value="1"/>
</dbReference>
<name>A0A1R3GJ51_9ROSI</name>
<dbReference type="PROSITE" id="PS50104">
    <property type="entry name" value="TIR"/>
    <property type="match status" value="1"/>
</dbReference>
<dbReference type="Pfam" id="PF00083">
    <property type="entry name" value="Sugar_tr"/>
    <property type="match status" value="1"/>
</dbReference>
<keyword evidence="10" id="KW-1185">Reference proteome</keyword>
<evidence type="ECO:0000256" key="6">
    <source>
        <dbReference type="SAM" id="Phobius"/>
    </source>
</evidence>
<comment type="subcellular location">
    <subcellularLocation>
        <location evidence="1">Membrane</location>
        <topology evidence="1">Multi-pass membrane protein</topology>
    </subcellularLocation>
</comment>
<dbReference type="InterPro" id="IPR032675">
    <property type="entry name" value="LRR_dom_sf"/>
</dbReference>
<dbReference type="SUPFAM" id="SSF103473">
    <property type="entry name" value="MFS general substrate transporter"/>
    <property type="match status" value="1"/>
</dbReference>
<dbReference type="Pfam" id="PF01582">
    <property type="entry name" value="TIR"/>
    <property type="match status" value="1"/>
</dbReference>
<dbReference type="GO" id="GO:0016020">
    <property type="term" value="C:membrane"/>
    <property type="evidence" value="ECO:0007669"/>
    <property type="project" value="UniProtKB-SubCell"/>
</dbReference>
<dbReference type="Pfam" id="PF00931">
    <property type="entry name" value="NB-ARC"/>
    <property type="match status" value="1"/>
</dbReference>
<sequence length="813" mass="92652">MRLRAQGSSLAISVNRVVSGIVSMTFLTVSEKITFGGMFFALAGIVAVGTVFFYFFLPETKGKSLEEIELDRLPPANHVDTRKSFTDHLRSALVRKEIKTFKDDDSLERGEEFPPELLRAIGESWGSVIVFSQGYAFSRWCLDELVKIMEQREQRGQMVYPIFFHVDPSDFRYQRNYVEKAFKEHEGKYDKEKTQSWRLALEQVTSISGWPLKDQHESVFVEGIVKQISEKLDAEILDEQEVIMMKRNYQKILAMLEIAEDKLYMKEGKAIKVWFDELKDMAYNIGDVLDEWNTAILKSKIERDEAQIPSTSLSLSIKVHNIPSTISLFDGIAIRIKELNKKLEATRVTDYLPLAVDPNSCIDQRLEPPEKRLRLEPPKTTSLIDESDVCGRDHDKNALIHLLLNDNNIEGGSKGNGTPLIAIVGMGGLGKTTLAQLAFNNDEVKKHFPQRIWVCVSDPFDVVRTAKAILESLKGKPSKFNELQSLLLEISQNIEGKKFLLVLDDVWTDDENKWKPLKLSLSFGSKESKILVTTHGMGKLIKLRHLLNKDTPRLEFMPKGMSRLTSLQTLEEVVVGSSSSLSDSFSLADLGNLIHLRGNLYIRGLNSVQPSEAKEALLLAKAGLRELTLSFEYFAVEELQQKRIENDALLLQALQPPPLLQTLNIYHCESLVFPNWMSSLTSLKSVFLYNCYTWESLPPLGKLPLLESLTITRMNNVKKVGQEFFGIETSPSINYIFLNLKELYFERMYGWEKWGYEYEEKPISQVASCSEEGRVHDFPKKHPFFLVLEWNFQPFRGTCLAATKSEVLACNAW</sequence>
<dbReference type="InterPro" id="IPR035897">
    <property type="entry name" value="Toll_tir_struct_dom_sf"/>
</dbReference>
<evidence type="ECO:0000256" key="2">
    <source>
        <dbReference type="ARBA" id="ARBA00022692"/>
    </source>
</evidence>
<dbReference type="PRINTS" id="PR00364">
    <property type="entry name" value="DISEASERSIST"/>
</dbReference>
<keyword evidence="3 6" id="KW-1133">Transmembrane helix</keyword>
<dbReference type="PROSITE" id="PS50850">
    <property type="entry name" value="MFS"/>
    <property type="match status" value="1"/>
</dbReference>
<evidence type="ECO:0000313" key="9">
    <source>
        <dbReference type="EMBL" id="OMO58101.1"/>
    </source>
</evidence>
<dbReference type="InterPro" id="IPR036259">
    <property type="entry name" value="MFS_trans_sf"/>
</dbReference>
<dbReference type="GO" id="GO:0006952">
    <property type="term" value="P:defense response"/>
    <property type="evidence" value="ECO:0007669"/>
    <property type="project" value="UniProtKB-KW"/>
</dbReference>
<dbReference type="OrthoDB" id="3064467at2759"/>
<dbReference type="InterPro" id="IPR027417">
    <property type="entry name" value="P-loop_NTPase"/>
</dbReference>
<dbReference type="FunFam" id="3.40.50.10140:FF:000007">
    <property type="entry name" value="Disease resistance protein (TIR-NBS-LRR class)"/>
    <property type="match status" value="1"/>
</dbReference>
<dbReference type="PANTHER" id="PTHR11017:SF559">
    <property type="entry name" value="DISEASE RESISTANCE PROTEIN CHL1"/>
    <property type="match status" value="1"/>
</dbReference>
<evidence type="ECO:0000259" key="7">
    <source>
        <dbReference type="PROSITE" id="PS50104"/>
    </source>
</evidence>
<dbReference type="SUPFAM" id="SSF52200">
    <property type="entry name" value="Toll/Interleukin receptor TIR domain"/>
    <property type="match status" value="1"/>
</dbReference>
<dbReference type="Pfam" id="PF25019">
    <property type="entry name" value="LRR_R13L1-DRL21"/>
    <property type="match status" value="1"/>
</dbReference>
<feature type="domain" description="Major facilitator superfamily (MFS) profile" evidence="8">
    <location>
        <begin position="1"/>
        <end position="61"/>
    </location>
</feature>
<keyword evidence="4" id="KW-0520">NAD</keyword>
<dbReference type="Gene3D" id="3.40.50.300">
    <property type="entry name" value="P-loop containing nucleotide triphosphate hydrolases"/>
    <property type="match status" value="1"/>
</dbReference>
<dbReference type="EMBL" id="AWUE01022456">
    <property type="protein sequence ID" value="OMO58101.1"/>
    <property type="molecule type" value="Genomic_DNA"/>
</dbReference>
<dbReference type="Gene3D" id="3.80.10.10">
    <property type="entry name" value="Ribonuclease Inhibitor"/>
    <property type="match status" value="1"/>
</dbReference>